<keyword evidence="2" id="KW-0813">Transport</keyword>
<name>E6N3Z0_CALS0</name>
<evidence type="ECO:0000256" key="4">
    <source>
        <dbReference type="ARBA" id="ARBA00022840"/>
    </source>
</evidence>
<keyword evidence="3" id="KW-0547">Nucleotide-binding</keyword>
<evidence type="ECO:0000313" key="6">
    <source>
        <dbReference type="EMBL" id="BAJ47009.1"/>
    </source>
</evidence>
<dbReference type="Pfam" id="PF00005">
    <property type="entry name" value="ABC_tran"/>
    <property type="match status" value="1"/>
</dbReference>
<reference evidence="6 7" key="2">
    <citation type="journal article" date="2011" name="Nucleic Acids Res.">
        <title>Insights into the evolution of Archaea and eukaryotic protein modifier systems revealed by the genome of a novel archaeal group.</title>
        <authorList>
            <person name="Nunoura T."/>
            <person name="Takaki Y."/>
            <person name="Kakuta J."/>
            <person name="Nishi S."/>
            <person name="Sugahara J."/>
            <person name="Kazama H."/>
            <person name="Chee G."/>
            <person name="Hattori M."/>
            <person name="Kanai A."/>
            <person name="Atomi H."/>
            <person name="Takai K."/>
            <person name="Takami H."/>
        </authorList>
    </citation>
    <scope>NUCLEOTIDE SEQUENCE [LARGE SCALE GENOMIC DNA]</scope>
</reference>
<evidence type="ECO:0000259" key="5">
    <source>
        <dbReference type="PROSITE" id="PS50893"/>
    </source>
</evidence>
<dbReference type="InterPro" id="IPR027417">
    <property type="entry name" value="P-loop_NTPase"/>
</dbReference>
<dbReference type="InterPro" id="IPR017911">
    <property type="entry name" value="MacB-like_ATP-bd"/>
</dbReference>
<dbReference type="InterPro" id="IPR003439">
    <property type="entry name" value="ABC_transporter-like_ATP-bd"/>
</dbReference>
<protein>
    <submittedName>
        <fullName evidence="6">ABC transporter related protein</fullName>
    </submittedName>
</protein>
<dbReference type="InterPro" id="IPR003593">
    <property type="entry name" value="AAA+_ATPase"/>
</dbReference>
<evidence type="ECO:0000256" key="2">
    <source>
        <dbReference type="ARBA" id="ARBA00022448"/>
    </source>
</evidence>
<dbReference type="InterPro" id="IPR017871">
    <property type="entry name" value="ABC_transporter-like_CS"/>
</dbReference>
<dbReference type="CDD" id="cd03255">
    <property type="entry name" value="ABC_MJ0796_LolCDE_FtsE"/>
    <property type="match status" value="1"/>
</dbReference>
<evidence type="ECO:0000256" key="3">
    <source>
        <dbReference type="ARBA" id="ARBA00022741"/>
    </source>
</evidence>
<dbReference type="GO" id="GO:0005524">
    <property type="term" value="F:ATP binding"/>
    <property type="evidence" value="ECO:0007669"/>
    <property type="project" value="UniProtKB-KW"/>
</dbReference>
<dbReference type="PANTHER" id="PTHR42798">
    <property type="entry name" value="LIPOPROTEIN-RELEASING SYSTEM ATP-BINDING PROTEIN LOLD"/>
    <property type="match status" value="1"/>
</dbReference>
<feature type="domain" description="ABC transporter" evidence="5">
    <location>
        <begin position="7"/>
        <end position="232"/>
    </location>
</feature>
<dbReference type="Gene3D" id="3.40.50.300">
    <property type="entry name" value="P-loop containing nucleotide triphosphate hydrolases"/>
    <property type="match status" value="1"/>
</dbReference>
<dbReference type="FunFam" id="3.40.50.300:FF:000032">
    <property type="entry name" value="Export ABC transporter ATP-binding protein"/>
    <property type="match status" value="1"/>
</dbReference>
<dbReference type="GO" id="GO:0098796">
    <property type="term" value="C:membrane protein complex"/>
    <property type="evidence" value="ECO:0007669"/>
    <property type="project" value="UniProtKB-ARBA"/>
</dbReference>
<dbReference type="PANTHER" id="PTHR42798:SF6">
    <property type="entry name" value="CELL DIVISION ATP-BINDING PROTEIN FTSE"/>
    <property type="match status" value="1"/>
</dbReference>
<dbReference type="GO" id="GO:0022857">
    <property type="term" value="F:transmembrane transporter activity"/>
    <property type="evidence" value="ECO:0007669"/>
    <property type="project" value="UniProtKB-ARBA"/>
</dbReference>
<accession>E6N3Z0</accession>
<reference evidence="6 7" key="1">
    <citation type="journal article" date="2005" name="Environ. Microbiol.">
        <title>Genetic and functional properties of uncultivated thermophilic crenarchaeotes from a subsurface gold mine as revealed by analysis of genome fragments.</title>
        <authorList>
            <person name="Nunoura T."/>
            <person name="Hirayama H."/>
            <person name="Takami H."/>
            <person name="Oida H."/>
            <person name="Nishi S."/>
            <person name="Shimamura S."/>
            <person name="Suzuki Y."/>
            <person name="Inagaki F."/>
            <person name="Takai K."/>
            <person name="Nealson K.H."/>
            <person name="Horikoshi K."/>
        </authorList>
    </citation>
    <scope>NUCLEOTIDE SEQUENCE [LARGE SCALE GENOMIC DNA]</scope>
</reference>
<organism evidence="6 7">
    <name type="scientific">Caldiarchaeum subterraneum</name>
    <dbReference type="NCBI Taxonomy" id="311458"/>
    <lineage>
        <taxon>Archaea</taxon>
        <taxon>Nitrososphaerota</taxon>
        <taxon>Candidatus Caldarchaeales</taxon>
        <taxon>Candidatus Caldarchaeaceae</taxon>
        <taxon>Candidatus Caldarchaeum</taxon>
    </lineage>
</organism>
<proteinExistence type="inferred from homology"/>
<keyword evidence="4" id="KW-0067">ATP-binding</keyword>
<evidence type="ECO:0000256" key="1">
    <source>
        <dbReference type="ARBA" id="ARBA00005417"/>
    </source>
</evidence>
<dbReference type="AlphaFoldDB" id="E6N3Z0"/>
<evidence type="ECO:0000313" key="7">
    <source>
        <dbReference type="Proteomes" id="UP000008120"/>
    </source>
</evidence>
<comment type="similarity">
    <text evidence="1">Belongs to the ABC transporter superfamily.</text>
</comment>
<sequence length="232" mass="25758">MRVAMMLKIRELWKVYRSRAGEYPALRGVNLELERNDFVAVVGPSGSGKTTLLNLVGALDKPTQGDIILDGVSYSNLDRKGFNKLRREKIGFIFQTYNLLSALTALENVEMAAIPNKTDPRTRRKKALDLLEKLGVADKANKKPTELSGGEQQRVAIARALINDPALILADEPTGNLDSKNATKVGELLREVNESSEKAVLLVTHNLEVARYADRIAYMRDGVIEKVEVVRE</sequence>
<dbReference type="SUPFAM" id="SSF52540">
    <property type="entry name" value="P-loop containing nucleoside triphosphate hydrolases"/>
    <property type="match status" value="1"/>
</dbReference>
<gene>
    <name evidence="6" type="ORF">HGMM_F55C09C05</name>
</gene>
<dbReference type="GO" id="GO:0016887">
    <property type="term" value="F:ATP hydrolysis activity"/>
    <property type="evidence" value="ECO:0007669"/>
    <property type="project" value="InterPro"/>
</dbReference>
<dbReference type="PROSITE" id="PS00211">
    <property type="entry name" value="ABC_TRANSPORTER_1"/>
    <property type="match status" value="1"/>
</dbReference>
<dbReference type="SMART" id="SM00382">
    <property type="entry name" value="AAA"/>
    <property type="match status" value="1"/>
</dbReference>
<dbReference type="PROSITE" id="PS50893">
    <property type="entry name" value="ABC_TRANSPORTER_2"/>
    <property type="match status" value="1"/>
</dbReference>
<dbReference type="Proteomes" id="UP000008120">
    <property type="component" value="Chromosome"/>
</dbReference>
<dbReference type="EMBL" id="AP011796">
    <property type="protein sequence ID" value="BAJ47009.1"/>
    <property type="molecule type" value="Genomic_DNA"/>
</dbReference>